<organism evidence="9 10">
    <name type="scientific">Oleoguttula mirabilis</name>
    <dbReference type="NCBI Taxonomy" id="1507867"/>
    <lineage>
        <taxon>Eukaryota</taxon>
        <taxon>Fungi</taxon>
        <taxon>Dikarya</taxon>
        <taxon>Ascomycota</taxon>
        <taxon>Pezizomycotina</taxon>
        <taxon>Dothideomycetes</taxon>
        <taxon>Dothideomycetidae</taxon>
        <taxon>Mycosphaerellales</taxon>
        <taxon>Teratosphaeriaceae</taxon>
        <taxon>Oleoguttula</taxon>
    </lineage>
</organism>
<evidence type="ECO:0000256" key="3">
    <source>
        <dbReference type="ARBA" id="ARBA00022692"/>
    </source>
</evidence>
<proteinExistence type="predicted"/>
<sequence length="101" mass="10883">MSLSLLLQLSLAALTLAAPVTTTGMNPSQSYGTGGGIVGFLILILDILVWIEVLKSNRPPSHKILWCLLVFILPLVGPVLYYIFSDRAKYTEGTGGYESIA</sequence>
<dbReference type="AlphaFoldDB" id="A0AAV9JPV9"/>
<feature type="chain" id="PRO_5043911528" description="Cardiolipin synthase N-terminal domain-containing protein" evidence="7">
    <location>
        <begin position="18"/>
        <end position="101"/>
    </location>
</feature>
<evidence type="ECO:0000256" key="1">
    <source>
        <dbReference type="ARBA" id="ARBA00004651"/>
    </source>
</evidence>
<keyword evidence="5 6" id="KW-0472">Membrane</keyword>
<keyword evidence="4 6" id="KW-1133">Transmembrane helix</keyword>
<dbReference type="GO" id="GO:0005886">
    <property type="term" value="C:plasma membrane"/>
    <property type="evidence" value="ECO:0007669"/>
    <property type="project" value="UniProtKB-SubCell"/>
</dbReference>
<name>A0AAV9JPV9_9PEZI</name>
<keyword evidence="3 6" id="KW-0812">Transmembrane</keyword>
<feature type="domain" description="Cardiolipin synthase N-terminal" evidence="8">
    <location>
        <begin position="44"/>
        <end position="84"/>
    </location>
</feature>
<evidence type="ECO:0000256" key="6">
    <source>
        <dbReference type="SAM" id="Phobius"/>
    </source>
</evidence>
<gene>
    <name evidence="9" type="ORF">LTR36_000603</name>
</gene>
<keyword evidence="10" id="KW-1185">Reference proteome</keyword>
<dbReference type="Pfam" id="PF13396">
    <property type="entry name" value="PLDc_N"/>
    <property type="match status" value="1"/>
</dbReference>
<dbReference type="InterPro" id="IPR027379">
    <property type="entry name" value="CLS_N"/>
</dbReference>
<evidence type="ECO:0000256" key="5">
    <source>
        <dbReference type="ARBA" id="ARBA00023136"/>
    </source>
</evidence>
<evidence type="ECO:0000259" key="8">
    <source>
        <dbReference type="Pfam" id="PF13396"/>
    </source>
</evidence>
<evidence type="ECO:0000313" key="9">
    <source>
        <dbReference type="EMBL" id="KAK4547646.1"/>
    </source>
</evidence>
<evidence type="ECO:0000313" key="10">
    <source>
        <dbReference type="Proteomes" id="UP001324427"/>
    </source>
</evidence>
<evidence type="ECO:0000256" key="7">
    <source>
        <dbReference type="SAM" id="SignalP"/>
    </source>
</evidence>
<evidence type="ECO:0000256" key="2">
    <source>
        <dbReference type="ARBA" id="ARBA00022475"/>
    </source>
</evidence>
<keyword evidence="2" id="KW-1003">Cell membrane</keyword>
<accession>A0AAV9JPV9</accession>
<reference evidence="9 10" key="1">
    <citation type="submission" date="2021-11" db="EMBL/GenBank/DDBJ databases">
        <title>Black yeast isolated from Biological Soil Crust.</title>
        <authorList>
            <person name="Kurbessoian T."/>
        </authorList>
    </citation>
    <scope>NUCLEOTIDE SEQUENCE [LARGE SCALE GENOMIC DNA]</scope>
    <source>
        <strain evidence="9 10">CCFEE 5522</strain>
    </source>
</reference>
<comment type="caution">
    <text evidence="9">The sequence shown here is derived from an EMBL/GenBank/DDBJ whole genome shotgun (WGS) entry which is preliminary data.</text>
</comment>
<feature type="transmembrane region" description="Helical" evidence="6">
    <location>
        <begin position="33"/>
        <end position="53"/>
    </location>
</feature>
<keyword evidence="7" id="KW-0732">Signal</keyword>
<dbReference type="EMBL" id="JAVFHQ010000010">
    <property type="protein sequence ID" value="KAK4547646.1"/>
    <property type="molecule type" value="Genomic_DNA"/>
</dbReference>
<feature type="signal peptide" evidence="7">
    <location>
        <begin position="1"/>
        <end position="17"/>
    </location>
</feature>
<evidence type="ECO:0000256" key="4">
    <source>
        <dbReference type="ARBA" id="ARBA00022989"/>
    </source>
</evidence>
<comment type="subcellular location">
    <subcellularLocation>
        <location evidence="1">Cell membrane</location>
        <topology evidence="1">Multi-pass membrane protein</topology>
    </subcellularLocation>
</comment>
<protein>
    <recommendedName>
        <fullName evidence="8">Cardiolipin synthase N-terminal domain-containing protein</fullName>
    </recommendedName>
</protein>
<dbReference type="Proteomes" id="UP001324427">
    <property type="component" value="Unassembled WGS sequence"/>
</dbReference>
<feature type="transmembrane region" description="Helical" evidence="6">
    <location>
        <begin position="65"/>
        <end position="84"/>
    </location>
</feature>